<feature type="compositionally biased region" description="Low complexity" evidence="2">
    <location>
        <begin position="294"/>
        <end position="305"/>
    </location>
</feature>
<dbReference type="GO" id="GO:0000981">
    <property type="term" value="F:DNA-binding transcription factor activity, RNA polymerase II-specific"/>
    <property type="evidence" value="ECO:0007669"/>
    <property type="project" value="InterPro"/>
</dbReference>
<dbReference type="SMART" id="SM00066">
    <property type="entry name" value="GAL4"/>
    <property type="match status" value="1"/>
</dbReference>
<feature type="region of interest" description="Disordered" evidence="2">
    <location>
        <begin position="31"/>
        <end position="56"/>
    </location>
</feature>
<dbReference type="AlphaFoldDB" id="A0A6A6SLA7"/>
<dbReference type="Pfam" id="PF00172">
    <property type="entry name" value="Zn_clus"/>
    <property type="match status" value="1"/>
</dbReference>
<feature type="domain" description="Zn(2)-C6 fungal-type" evidence="3">
    <location>
        <begin position="356"/>
        <end position="391"/>
    </location>
</feature>
<protein>
    <recommendedName>
        <fullName evidence="3">Zn(2)-C6 fungal-type domain-containing protein</fullName>
    </recommendedName>
</protein>
<keyword evidence="5" id="KW-1185">Reference proteome</keyword>
<dbReference type="PANTHER" id="PTHR35392:SF5">
    <property type="entry name" value="ZN(2)-C6 FUNGAL-TYPE DOMAIN-CONTAINING PROTEIN"/>
    <property type="match status" value="1"/>
</dbReference>
<dbReference type="CDD" id="cd00067">
    <property type="entry name" value="GAL4"/>
    <property type="match status" value="1"/>
</dbReference>
<feature type="compositionally biased region" description="Polar residues" evidence="2">
    <location>
        <begin position="311"/>
        <end position="320"/>
    </location>
</feature>
<reference evidence="4" key="1">
    <citation type="journal article" date="2020" name="Stud. Mycol.">
        <title>101 Dothideomycetes genomes: a test case for predicting lifestyles and emergence of pathogens.</title>
        <authorList>
            <person name="Haridas S."/>
            <person name="Albert R."/>
            <person name="Binder M."/>
            <person name="Bloem J."/>
            <person name="Labutti K."/>
            <person name="Salamov A."/>
            <person name="Andreopoulos B."/>
            <person name="Baker S."/>
            <person name="Barry K."/>
            <person name="Bills G."/>
            <person name="Bluhm B."/>
            <person name="Cannon C."/>
            <person name="Castanera R."/>
            <person name="Culley D."/>
            <person name="Daum C."/>
            <person name="Ezra D."/>
            <person name="Gonzalez J."/>
            <person name="Henrissat B."/>
            <person name="Kuo A."/>
            <person name="Liang C."/>
            <person name="Lipzen A."/>
            <person name="Lutzoni F."/>
            <person name="Magnuson J."/>
            <person name="Mondo S."/>
            <person name="Nolan M."/>
            <person name="Ohm R."/>
            <person name="Pangilinan J."/>
            <person name="Park H.-J."/>
            <person name="Ramirez L."/>
            <person name="Alfaro M."/>
            <person name="Sun H."/>
            <person name="Tritt A."/>
            <person name="Yoshinaga Y."/>
            <person name="Zwiers L.-H."/>
            <person name="Turgeon B."/>
            <person name="Goodwin S."/>
            <person name="Spatafora J."/>
            <person name="Crous P."/>
            <person name="Grigoriev I."/>
        </authorList>
    </citation>
    <scope>NUCLEOTIDE SEQUENCE</scope>
    <source>
        <strain evidence="4">CBS 122681</strain>
    </source>
</reference>
<dbReference type="EMBL" id="MU004583">
    <property type="protein sequence ID" value="KAF2647781.1"/>
    <property type="molecule type" value="Genomic_DNA"/>
</dbReference>
<dbReference type="PANTHER" id="PTHR35392">
    <property type="entry name" value="ZN(II)2CYS6 TRANSCRIPTION FACTOR (EUROFUNG)-RELATED-RELATED"/>
    <property type="match status" value="1"/>
</dbReference>
<evidence type="ECO:0000259" key="3">
    <source>
        <dbReference type="PROSITE" id="PS50048"/>
    </source>
</evidence>
<dbReference type="InterPro" id="IPR036864">
    <property type="entry name" value="Zn2-C6_fun-type_DNA-bd_sf"/>
</dbReference>
<feature type="region of interest" description="Disordered" evidence="2">
    <location>
        <begin position="238"/>
        <end position="337"/>
    </location>
</feature>
<evidence type="ECO:0000256" key="1">
    <source>
        <dbReference type="ARBA" id="ARBA00023242"/>
    </source>
</evidence>
<evidence type="ECO:0000256" key="2">
    <source>
        <dbReference type="SAM" id="MobiDB-lite"/>
    </source>
</evidence>
<dbReference type="Proteomes" id="UP000799324">
    <property type="component" value="Unassembled WGS sequence"/>
</dbReference>
<name>A0A6A6SLA7_9PLEO</name>
<evidence type="ECO:0000313" key="5">
    <source>
        <dbReference type="Proteomes" id="UP000799324"/>
    </source>
</evidence>
<dbReference type="SUPFAM" id="SSF57701">
    <property type="entry name" value="Zn2/Cys6 DNA-binding domain"/>
    <property type="match status" value="1"/>
</dbReference>
<evidence type="ECO:0000313" key="4">
    <source>
        <dbReference type="EMBL" id="KAF2647781.1"/>
    </source>
</evidence>
<dbReference type="PROSITE" id="PS50048">
    <property type="entry name" value="ZN2_CY6_FUNGAL_2"/>
    <property type="match status" value="1"/>
</dbReference>
<accession>A0A6A6SLA7</accession>
<feature type="compositionally biased region" description="Polar residues" evidence="2">
    <location>
        <begin position="241"/>
        <end position="269"/>
    </location>
</feature>
<gene>
    <name evidence="4" type="ORF">K491DRAFT_709055</name>
</gene>
<dbReference type="InterPro" id="IPR001138">
    <property type="entry name" value="Zn2Cys6_DnaBD"/>
</dbReference>
<dbReference type="InterPro" id="IPR052973">
    <property type="entry name" value="Fungal_sec-metab_reg_TF"/>
</dbReference>
<sequence length="759" mass="83809">MAQSNLSLGLTTTEEWEDLIAFDGELHDPLFQGDISFTGPGDYEPSAPPSTVDGPSSFDYVLSAPASVADDPSSFGQSYSWLSASPSFSTSATSPLPGRPTPAPQSSLGSLHACDYVSSPVQANIDNLESPLLDTGEPILGSFHSTKSFNTAAPSLFNPFLAGSPHAFNSRDVSASQALNNIGGWAEQQPRIIEPVSELDHPDAIPIPQANPFALPGAISSYPRSDNISVKHTQARAITIPQPTQRPATYNTNRPQWTQSIPPVLSSSPGLHRRPRSTTLSRSNSRTELHRNRNSLTTPSPTSNTFGWVTYQHNAQNNRLVPSGTDGSRSRRHRGRTRALTVNQRRDAALMRVIGACSNCKRRKGKCDPGIPCKACIDYYKTDLIHNPCRDRLLSDLSKVFLSDRLGWHPTARTLDSFLGPNNINTFTDISYTIPLQVGFGPELHLKVHALEIEDSSSLYHNHIIYSWPPSNEDGGLHAHAVLPAVVTGTILSSLPETLDAHLSLLVTNHFRSFPLYCSPLRILREVYIFFRSLPANGTHYRLLQQALKLLVLVHIGGDLTLPPASSHASLAQLVRTSMPYLRDENITPTPCFIRSQLGSIMPGLALSYMKSVLSSLEQLLLNRECSDWPITLAVFIVILMTIESIHYHDAKLPYHDSFDAKTVPTNRDNDKVDEESIEALFKFYSACFSGCHVRLKPDWEGEKSLTSPEDKFIESVREAVKMASPTDYLKRRANEKRSEGDMGWFFDRLVARLLILQG</sequence>
<organism evidence="4 5">
    <name type="scientific">Lophiostoma macrostomum CBS 122681</name>
    <dbReference type="NCBI Taxonomy" id="1314788"/>
    <lineage>
        <taxon>Eukaryota</taxon>
        <taxon>Fungi</taxon>
        <taxon>Dikarya</taxon>
        <taxon>Ascomycota</taxon>
        <taxon>Pezizomycotina</taxon>
        <taxon>Dothideomycetes</taxon>
        <taxon>Pleosporomycetidae</taxon>
        <taxon>Pleosporales</taxon>
        <taxon>Lophiostomataceae</taxon>
        <taxon>Lophiostoma</taxon>
    </lineage>
</organism>
<keyword evidence="1" id="KW-0539">Nucleus</keyword>
<proteinExistence type="predicted"/>
<dbReference type="GO" id="GO:0008270">
    <property type="term" value="F:zinc ion binding"/>
    <property type="evidence" value="ECO:0007669"/>
    <property type="project" value="InterPro"/>
</dbReference>
<dbReference type="OrthoDB" id="3921198at2759"/>